<keyword evidence="1" id="KW-0479">Metal-binding</keyword>
<evidence type="ECO:0000256" key="3">
    <source>
        <dbReference type="ARBA" id="ARBA00022771"/>
    </source>
</evidence>
<feature type="domain" description="C2H2-type" evidence="7">
    <location>
        <begin position="228"/>
        <end position="255"/>
    </location>
</feature>
<dbReference type="PANTHER" id="PTHR24379">
    <property type="entry name" value="KRAB AND ZINC FINGER DOMAIN-CONTAINING"/>
    <property type="match status" value="1"/>
</dbReference>
<feature type="region of interest" description="Disordered" evidence="6">
    <location>
        <begin position="450"/>
        <end position="501"/>
    </location>
</feature>
<keyword evidence="2" id="KW-0677">Repeat</keyword>
<evidence type="ECO:0000256" key="4">
    <source>
        <dbReference type="ARBA" id="ARBA00022833"/>
    </source>
</evidence>
<feature type="region of interest" description="Disordered" evidence="6">
    <location>
        <begin position="718"/>
        <end position="738"/>
    </location>
</feature>
<dbReference type="InterPro" id="IPR013087">
    <property type="entry name" value="Znf_C2H2_type"/>
</dbReference>
<protein>
    <recommendedName>
        <fullName evidence="7">C2H2-type domain-containing protein</fullName>
    </recommendedName>
</protein>
<dbReference type="PROSITE" id="PS50157">
    <property type="entry name" value="ZINC_FINGER_C2H2_2"/>
    <property type="match status" value="3"/>
</dbReference>
<evidence type="ECO:0000256" key="1">
    <source>
        <dbReference type="ARBA" id="ARBA00022723"/>
    </source>
</evidence>
<dbReference type="SMART" id="SM00355">
    <property type="entry name" value="ZnF_C2H2"/>
    <property type="match status" value="4"/>
</dbReference>
<feature type="compositionally biased region" description="Polar residues" evidence="6">
    <location>
        <begin position="475"/>
        <end position="492"/>
    </location>
</feature>
<proteinExistence type="predicted"/>
<feature type="compositionally biased region" description="Polar residues" evidence="6">
    <location>
        <begin position="164"/>
        <end position="176"/>
    </location>
</feature>
<feature type="region of interest" description="Disordered" evidence="6">
    <location>
        <begin position="341"/>
        <end position="400"/>
    </location>
</feature>
<dbReference type="GO" id="GO:0000977">
    <property type="term" value="F:RNA polymerase II transcription regulatory region sequence-specific DNA binding"/>
    <property type="evidence" value="ECO:0007669"/>
    <property type="project" value="TreeGrafter"/>
</dbReference>
<dbReference type="Proteomes" id="UP000518266">
    <property type="component" value="Unassembled WGS sequence"/>
</dbReference>
<dbReference type="Pfam" id="PF13912">
    <property type="entry name" value="zf-C2H2_6"/>
    <property type="match status" value="1"/>
</dbReference>
<keyword evidence="9" id="KW-1185">Reference proteome</keyword>
<dbReference type="AlphaFoldDB" id="A0A7J5YAC9"/>
<dbReference type="SUPFAM" id="SSF57667">
    <property type="entry name" value="beta-beta-alpha zinc fingers"/>
    <property type="match status" value="2"/>
</dbReference>
<sequence length="738" mass="82073">MDAAMFQLRSFVHQRLYTAAEEILGEVEKTIKLAFEEGPSKDEAGRLQDLLDLRMKAAAERSLTSSTVESEDECDAPLLNQGPSTPEDSNCNAEIPGPSQTSLDQDNNNWNYCSVQTDFKMPEIKEEQEELWDDGQTQEMYLSSEIVKSEQDLQEGEISYELQPVSSDCSAAQSENNDSDDEGLKSKGEQTMKQNEMIFPGQSGSVNEEDQALLPHDKSPAKSGKRGRCCHFCGKGFQYVGSLMKHIKTHEKSTDCTVCGMKCQSKQELIAHLKSNHNKTCFCGVCGKTFDKLHMDTALIKLRLFVHQRLYRAAEDILGEVEKTIKLALLADGGSDLCEEEAGTAERSLTSSTVESEEDECDASLLQENPGPSTPEESHLNAAIPGPSQTSADLDNNDWNYCSVQSDFELPEIKEEQEELWDDGQTQENYFPSSVIVKSEQDLQEGEISYELEPVSSDCSAAESENGDRDEESVNNKGEQTNTNKSKGQSEMPSDKNKAKSEKGRSFCHFCGKGFQYIGSLMKHIKTHENNFDCTACGMTLQSTQELIIHVKDCHNETCFCEDSTVSTMSQLKSFFHQRLQAASEKILGEGEKHKLALNGANLQRPKEEHNKPPLTGQEVLQETSIQAESNLSTAEVPVLSQTSADTDNKDGNYCLAQTNFKIKEEEEEIGNDTQAPEVILPSLEGVKTELQVNYELQPISSDSLQLTVTAMTVTRSGFKTKERGQRRRDENGRLCKK</sequence>
<keyword evidence="4" id="KW-0862">Zinc</keyword>
<evidence type="ECO:0000313" key="9">
    <source>
        <dbReference type="Proteomes" id="UP000518266"/>
    </source>
</evidence>
<evidence type="ECO:0000256" key="6">
    <source>
        <dbReference type="SAM" id="MobiDB-lite"/>
    </source>
</evidence>
<evidence type="ECO:0000256" key="5">
    <source>
        <dbReference type="PROSITE-ProRule" id="PRU00042"/>
    </source>
</evidence>
<feature type="compositionally biased region" description="Basic and acidic residues" evidence="6">
    <location>
        <begin position="720"/>
        <end position="738"/>
    </location>
</feature>
<dbReference type="GO" id="GO:0000981">
    <property type="term" value="F:DNA-binding transcription factor activity, RNA polymerase II-specific"/>
    <property type="evidence" value="ECO:0007669"/>
    <property type="project" value="TreeGrafter"/>
</dbReference>
<organism evidence="8 9">
    <name type="scientific">Dissostichus mawsoni</name>
    <name type="common">Antarctic cod</name>
    <dbReference type="NCBI Taxonomy" id="36200"/>
    <lineage>
        <taxon>Eukaryota</taxon>
        <taxon>Metazoa</taxon>
        <taxon>Chordata</taxon>
        <taxon>Craniata</taxon>
        <taxon>Vertebrata</taxon>
        <taxon>Euteleostomi</taxon>
        <taxon>Actinopterygii</taxon>
        <taxon>Neopterygii</taxon>
        <taxon>Teleostei</taxon>
        <taxon>Neoteleostei</taxon>
        <taxon>Acanthomorphata</taxon>
        <taxon>Eupercaria</taxon>
        <taxon>Perciformes</taxon>
        <taxon>Notothenioidei</taxon>
        <taxon>Nototheniidae</taxon>
        <taxon>Dissostichus</taxon>
    </lineage>
</organism>
<dbReference type="GO" id="GO:0005634">
    <property type="term" value="C:nucleus"/>
    <property type="evidence" value="ECO:0007669"/>
    <property type="project" value="TreeGrafter"/>
</dbReference>
<evidence type="ECO:0000259" key="7">
    <source>
        <dbReference type="PROSITE" id="PS50157"/>
    </source>
</evidence>
<feature type="compositionally biased region" description="Polar residues" evidence="6">
    <location>
        <begin position="387"/>
        <end position="400"/>
    </location>
</feature>
<name>A0A7J5YAC9_DISMA</name>
<evidence type="ECO:0000313" key="8">
    <source>
        <dbReference type="EMBL" id="KAF3846416.1"/>
    </source>
</evidence>
<accession>A0A7J5YAC9</accession>
<dbReference type="PROSITE" id="PS00028">
    <property type="entry name" value="ZINC_FINGER_C2H2_1"/>
    <property type="match status" value="4"/>
</dbReference>
<dbReference type="Pfam" id="PF00096">
    <property type="entry name" value="zf-C2H2"/>
    <property type="match status" value="1"/>
</dbReference>
<dbReference type="EMBL" id="JAAKFY010000014">
    <property type="protein sequence ID" value="KAF3846416.1"/>
    <property type="molecule type" value="Genomic_DNA"/>
</dbReference>
<feature type="domain" description="C2H2-type" evidence="7">
    <location>
        <begin position="532"/>
        <end position="555"/>
    </location>
</feature>
<gene>
    <name evidence="8" type="ORF">F7725_003494</name>
</gene>
<evidence type="ECO:0000256" key="2">
    <source>
        <dbReference type="ARBA" id="ARBA00022737"/>
    </source>
</evidence>
<dbReference type="InterPro" id="IPR036236">
    <property type="entry name" value="Znf_C2H2_sf"/>
</dbReference>
<comment type="caution">
    <text evidence="8">The sequence shown here is derived from an EMBL/GenBank/DDBJ whole genome shotgun (WGS) entry which is preliminary data.</text>
</comment>
<dbReference type="PANTHER" id="PTHR24379:SF127">
    <property type="entry name" value="BLOODY FINGERS-RELATED"/>
    <property type="match status" value="1"/>
</dbReference>
<feature type="region of interest" description="Disordered" evidence="6">
    <location>
        <begin position="61"/>
        <end position="108"/>
    </location>
</feature>
<dbReference type="Gene3D" id="3.30.160.60">
    <property type="entry name" value="Classic Zinc Finger"/>
    <property type="match status" value="2"/>
</dbReference>
<feature type="region of interest" description="Disordered" evidence="6">
    <location>
        <begin position="164"/>
        <end position="186"/>
    </location>
</feature>
<reference evidence="8 9" key="1">
    <citation type="submission" date="2020-03" db="EMBL/GenBank/DDBJ databases">
        <title>Dissostichus mawsoni Genome sequencing and assembly.</title>
        <authorList>
            <person name="Park H."/>
        </authorList>
    </citation>
    <scope>NUCLEOTIDE SEQUENCE [LARGE SCALE GENOMIC DNA]</scope>
    <source>
        <strain evidence="8">DM0001</strain>
        <tissue evidence="8">Muscle</tissue>
    </source>
</reference>
<dbReference type="OrthoDB" id="654211at2759"/>
<feature type="domain" description="C2H2-type" evidence="7">
    <location>
        <begin position="506"/>
        <end position="533"/>
    </location>
</feature>
<dbReference type="GO" id="GO:0008270">
    <property type="term" value="F:zinc ion binding"/>
    <property type="evidence" value="ECO:0007669"/>
    <property type="project" value="UniProtKB-KW"/>
</dbReference>
<keyword evidence="3 5" id="KW-0863">Zinc-finger</keyword>
<feature type="compositionally biased region" description="Polar residues" evidence="6">
    <location>
        <begin position="81"/>
        <end position="108"/>
    </location>
</feature>